<reference evidence="3 4" key="1">
    <citation type="submission" date="2022-06" db="EMBL/GenBank/DDBJ databases">
        <title>A taxonomic note on the genus Prevotella: Description of four novel genera and emended description of the genera Hallella and Xylanibacter.</title>
        <authorList>
            <person name="Hitch T.C.A."/>
        </authorList>
    </citation>
    <scope>NUCLEOTIDE SEQUENCE [LARGE SCALE GENOMIC DNA]</scope>
    <source>
        <strain evidence="3 4">DSM 100619</strain>
    </source>
</reference>
<evidence type="ECO:0000313" key="3">
    <source>
        <dbReference type="EMBL" id="MCO6025638.1"/>
    </source>
</evidence>
<dbReference type="InterPro" id="IPR036163">
    <property type="entry name" value="HMA_dom_sf"/>
</dbReference>
<dbReference type="Pfam" id="PF00403">
    <property type="entry name" value="HMA"/>
    <property type="match status" value="1"/>
</dbReference>
<dbReference type="Gene3D" id="3.30.70.100">
    <property type="match status" value="1"/>
</dbReference>
<dbReference type="InterPro" id="IPR017969">
    <property type="entry name" value="Heavy-metal-associated_CS"/>
</dbReference>
<dbReference type="RefSeq" id="WP_252760995.1">
    <property type="nucleotide sequence ID" value="NZ_JAMXLY010000023.1"/>
</dbReference>
<name>A0ABT1BZJ0_9BACT</name>
<dbReference type="InterPro" id="IPR006121">
    <property type="entry name" value="HMA_dom"/>
</dbReference>
<dbReference type="EMBL" id="JAMXLY010000023">
    <property type="protein sequence ID" value="MCO6025638.1"/>
    <property type="molecule type" value="Genomic_DNA"/>
</dbReference>
<gene>
    <name evidence="3" type="ORF">NG821_07265</name>
</gene>
<dbReference type="Proteomes" id="UP001204015">
    <property type="component" value="Unassembled WGS sequence"/>
</dbReference>
<keyword evidence="1" id="KW-0479">Metal-binding</keyword>
<evidence type="ECO:0000313" key="4">
    <source>
        <dbReference type="Proteomes" id="UP001204015"/>
    </source>
</evidence>
<proteinExistence type="predicted"/>
<dbReference type="PANTHER" id="PTHR46594:SF4">
    <property type="entry name" value="P-TYPE CATION-TRANSPORTING ATPASE"/>
    <property type="match status" value="1"/>
</dbReference>
<dbReference type="SUPFAM" id="SSF55008">
    <property type="entry name" value="HMA, heavy metal-associated domain"/>
    <property type="match status" value="1"/>
</dbReference>
<keyword evidence="4" id="KW-1185">Reference proteome</keyword>
<dbReference type="PROSITE" id="PS50846">
    <property type="entry name" value="HMA_2"/>
    <property type="match status" value="1"/>
</dbReference>
<evidence type="ECO:0000256" key="1">
    <source>
        <dbReference type="ARBA" id="ARBA00022723"/>
    </source>
</evidence>
<dbReference type="PROSITE" id="PS01047">
    <property type="entry name" value="HMA_1"/>
    <property type="match status" value="1"/>
</dbReference>
<dbReference type="CDD" id="cd00371">
    <property type="entry name" value="HMA"/>
    <property type="match status" value="1"/>
</dbReference>
<protein>
    <submittedName>
        <fullName evidence="3">Cation transporter</fullName>
    </submittedName>
</protein>
<comment type="caution">
    <text evidence="3">The sequence shown here is derived from an EMBL/GenBank/DDBJ whole genome shotgun (WGS) entry which is preliminary data.</text>
</comment>
<organism evidence="3 4">
    <name type="scientific">Segatella cerevisiae</name>
    <dbReference type="NCBI Taxonomy" id="2053716"/>
    <lineage>
        <taxon>Bacteria</taxon>
        <taxon>Pseudomonadati</taxon>
        <taxon>Bacteroidota</taxon>
        <taxon>Bacteroidia</taxon>
        <taxon>Bacteroidales</taxon>
        <taxon>Prevotellaceae</taxon>
        <taxon>Segatella</taxon>
    </lineage>
</organism>
<evidence type="ECO:0000259" key="2">
    <source>
        <dbReference type="PROSITE" id="PS50846"/>
    </source>
</evidence>
<accession>A0ABT1BZJ0</accession>
<dbReference type="PANTHER" id="PTHR46594">
    <property type="entry name" value="P-TYPE CATION-TRANSPORTING ATPASE"/>
    <property type="match status" value="1"/>
</dbReference>
<feature type="domain" description="HMA" evidence="2">
    <location>
        <begin position="1"/>
        <end position="67"/>
    </location>
</feature>
<sequence length="69" mass="7447">MNKTFTVNGMKCMHCKAKVEAALQALDGVQKANADLQNKNVTIDYDEKTVSVDDLKKAVGASGKYQLVG</sequence>